<gene>
    <name evidence="5" type="ORF">HDF15_004077</name>
</gene>
<reference evidence="5 6" key="1">
    <citation type="submission" date="2020-08" db="EMBL/GenBank/DDBJ databases">
        <title>Genomic Encyclopedia of Type Strains, Phase IV (KMG-V): Genome sequencing to study the core and pangenomes of soil and plant-associated prokaryotes.</title>
        <authorList>
            <person name="Whitman W."/>
        </authorList>
    </citation>
    <scope>NUCLEOTIDE SEQUENCE [LARGE SCALE GENOMIC DNA]</scope>
    <source>
        <strain evidence="5 6">X5P3</strain>
    </source>
</reference>
<dbReference type="InterPro" id="IPR003593">
    <property type="entry name" value="AAA+_ATPase"/>
</dbReference>
<feature type="domain" description="ABC transporter" evidence="4">
    <location>
        <begin position="2"/>
        <end position="232"/>
    </location>
</feature>
<dbReference type="GO" id="GO:0005524">
    <property type="term" value="F:ATP binding"/>
    <property type="evidence" value="ECO:0007669"/>
    <property type="project" value="UniProtKB-KW"/>
</dbReference>
<dbReference type="InterPro" id="IPR017871">
    <property type="entry name" value="ABC_transporter-like_CS"/>
</dbReference>
<dbReference type="PANTHER" id="PTHR42939:SF1">
    <property type="entry name" value="ABC TRANSPORTER ATP-BINDING PROTEIN ALBC-RELATED"/>
    <property type="match status" value="1"/>
</dbReference>
<dbReference type="Proteomes" id="UP000584867">
    <property type="component" value="Unassembled WGS sequence"/>
</dbReference>
<evidence type="ECO:0000313" key="6">
    <source>
        <dbReference type="Proteomes" id="UP000584867"/>
    </source>
</evidence>
<dbReference type="CDD" id="cd03230">
    <property type="entry name" value="ABC_DR_subfamily_A"/>
    <property type="match status" value="1"/>
</dbReference>
<dbReference type="InterPro" id="IPR027417">
    <property type="entry name" value="P-loop_NTPase"/>
</dbReference>
<evidence type="ECO:0000313" key="5">
    <source>
        <dbReference type="EMBL" id="MBB5065707.1"/>
    </source>
</evidence>
<keyword evidence="3 5" id="KW-0067">ATP-binding</keyword>
<keyword evidence="1" id="KW-0813">Transport</keyword>
<accession>A0A7W7ZT76</accession>
<proteinExistence type="predicted"/>
<dbReference type="SMART" id="SM00382">
    <property type="entry name" value="AAA"/>
    <property type="match status" value="1"/>
</dbReference>
<dbReference type="Gene3D" id="3.40.50.300">
    <property type="entry name" value="P-loop containing nucleotide triphosphate hydrolases"/>
    <property type="match status" value="1"/>
</dbReference>
<dbReference type="Pfam" id="PF00005">
    <property type="entry name" value="ABC_tran"/>
    <property type="match status" value="1"/>
</dbReference>
<dbReference type="EMBL" id="JACHIO010000019">
    <property type="protein sequence ID" value="MBB5065707.1"/>
    <property type="molecule type" value="Genomic_DNA"/>
</dbReference>
<sequence length="257" mass="28344">MLELKNVSKSYRSIPAVEDVSFVLREGEVLGYLGPNGSGKSTTVKMVIGMIQPTKGRVLFAGKNIHDDLASYRAQLGYVPEEAQVYTHLSGLEYLQLIGRLRGMQENLIERKARELLQLLSLEAAQYSALSDYSKGMKQRVLIAAALLHDPKLIVFDEPLSGLDAVSARLFKDLLVLLAREGKAILYISHVLEVVERVCDRVIVLSKGNVVADAAPRDLTRLLELPTLESVFAQLVQQTDTGQVAQEMVNTMKVSHG</sequence>
<evidence type="ECO:0000256" key="2">
    <source>
        <dbReference type="ARBA" id="ARBA00022741"/>
    </source>
</evidence>
<organism evidence="5 6">
    <name type="scientific">Granulicella mallensis</name>
    <dbReference type="NCBI Taxonomy" id="940614"/>
    <lineage>
        <taxon>Bacteria</taxon>
        <taxon>Pseudomonadati</taxon>
        <taxon>Acidobacteriota</taxon>
        <taxon>Terriglobia</taxon>
        <taxon>Terriglobales</taxon>
        <taxon>Acidobacteriaceae</taxon>
        <taxon>Granulicella</taxon>
    </lineage>
</organism>
<evidence type="ECO:0000256" key="1">
    <source>
        <dbReference type="ARBA" id="ARBA00022448"/>
    </source>
</evidence>
<dbReference type="PANTHER" id="PTHR42939">
    <property type="entry name" value="ABC TRANSPORTER ATP-BINDING PROTEIN ALBC-RELATED"/>
    <property type="match status" value="1"/>
</dbReference>
<dbReference type="InterPro" id="IPR003439">
    <property type="entry name" value="ABC_transporter-like_ATP-bd"/>
</dbReference>
<evidence type="ECO:0000256" key="3">
    <source>
        <dbReference type="ARBA" id="ARBA00022840"/>
    </source>
</evidence>
<keyword evidence="2" id="KW-0547">Nucleotide-binding</keyword>
<comment type="caution">
    <text evidence="5">The sequence shown here is derived from an EMBL/GenBank/DDBJ whole genome shotgun (WGS) entry which is preliminary data.</text>
</comment>
<protein>
    <submittedName>
        <fullName evidence="5">ABC-2 type transport system ATP-binding protein</fullName>
    </submittedName>
</protein>
<dbReference type="PROSITE" id="PS00211">
    <property type="entry name" value="ABC_TRANSPORTER_1"/>
    <property type="match status" value="1"/>
</dbReference>
<dbReference type="RefSeq" id="WP_184258633.1">
    <property type="nucleotide sequence ID" value="NZ_JACHIO010000019.1"/>
</dbReference>
<evidence type="ECO:0000259" key="4">
    <source>
        <dbReference type="PROSITE" id="PS50893"/>
    </source>
</evidence>
<dbReference type="GO" id="GO:0016887">
    <property type="term" value="F:ATP hydrolysis activity"/>
    <property type="evidence" value="ECO:0007669"/>
    <property type="project" value="InterPro"/>
</dbReference>
<name>A0A7W7ZT76_9BACT</name>
<dbReference type="InterPro" id="IPR051782">
    <property type="entry name" value="ABC_Transporter_VariousFunc"/>
</dbReference>
<dbReference type="AlphaFoldDB" id="A0A7W7ZT76"/>
<dbReference type="PROSITE" id="PS50893">
    <property type="entry name" value="ABC_TRANSPORTER_2"/>
    <property type="match status" value="1"/>
</dbReference>
<dbReference type="SUPFAM" id="SSF52540">
    <property type="entry name" value="P-loop containing nucleoside triphosphate hydrolases"/>
    <property type="match status" value="1"/>
</dbReference>